<name>A0ABU1T5B9_9SPHI</name>
<dbReference type="Proteomes" id="UP001247620">
    <property type="component" value="Unassembled WGS sequence"/>
</dbReference>
<evidence type="ECO:0000256" key="4">
    <source>
        <dbReference type="ARBA" id="ARBA00023136"/>
    </source>
</evidence>
<dbReference type="InterPro" id="IPR007452">
    <property type="entry name" value="TamB_C"/>
</dbReference>
<keyword evidence="4 6" id="KW-0472">Membrane</keyword>
<dbReference type="EMBL" id="JAVDUU010000001">
    <property type="protein sequence ID" value="MDR6940582.1"/>
    <property type="molecule type" value="Genomic_DNA"/>
</dbReference>
<sequence>MKKFGRIAVKTLLWIIASVIFLVLLVVILIQVPAVQNFAKDKAVNFLQGKIHTKVQIGHISLGLPKLLVLQDVYFEDQKKDTLIAGEKLKVDISLFKLFSNKVEINEINLQGITANVSRGADSVFNFDYIINAFVGEQKKEVKPEDTTSTMKFSLDKIILDRINIKYKDQTSGNDVKFLLDHFDTRIKDFDMDKMKFTIPRITLSGVNARIIQTPVGSSITQAAAIDTAAQPLNMDLDLGVIDVSKIKVDYRSSEMSANIDLNKFFVNMDKIDLKKQQVGIKSIELNDTWAELSLAKPKTVQKAVIKTVKKLDTLVSSPQTSKWAVTLGKVSFTNDNIKFDNEAQKAIPKGLDFGHMDMRNLNAEAENISYNPDTISGKINSFSFNEKSGLKINKFHTAFFYGPTNAYMNDLLLETPQTVLQKSVQVRYPSIDAITKNIGLLGINANLDGSRLGLKDVLLLMPTMATMEPFKSSPGTVFKINGKVSGQVNNLDIPNLEVTGLSNTHIRASGKMKGLPDVNKAYFDINIADFTTSRSDIAKLAPPGSIPPNVSIPEKMNLKGTFKGSMTDFDTKMGLQSSYGTVNLIAAMKNGSHKGAERYTASIKANDLNVGALTKQPQMVGKITMSADLKGVSLDPKKASIQFNGNMAKAYVKGYTYQNLVLKGSSSNGDYTAVARMKDPNINFSLDAKALLSGKYPSVNGTLLVDSINLQKLNFVKDDMRFHGKMIAKVPTADPDYLNADILATDLLVVNKGQRIQLDTVSLKSTANADSSTLNLKTPIMTAHMAGKYKLTQISDAIQDVINKYFNTAIASGQQVAAKNQKSKVKGQKPEHTVHYSPQQFVFNAKLVKTPLLTQFVPDLKQLDPVLLNGSFNSQTGELIVNGSMPKVVYGTNTVNNGKLTINTANNALNYNFAVDEIKVGSSLDLLYTGISGKAQDNKLDLSLQVRDKAKKERYRVAGVFSILPNQYQFSFVQDGLLLDYMPWAVNADNYLQYGPKGILAHNLTISNTNQVLSVNSNPQEFNAPITVNFNNFRIEALTKIAKQDSLLVGGTIDGKAEISNLQKSPLFTAAINVKDFNFKGDTVGNIALKVNNQTQNAYAATMSITGKGNQVDLNGLYYTSPESRFDMNLNIVNLSMKSIEGFSFGSLRNSSGNITGQLKIAGTTDAPAVRGDIQFNKVGFNVAMLNSYFRLPQESITFNNEGIRFNDFTLVDSTNNKAVVSGSIFTKTYTDFAFGLDINARNFRVMNSTQADNKLYYGKLFIDTRVSIKGNMDKPIVDANLTVNEKTDMTVVLPTADPSVEDRKGVVEFIDQNAPKLDSILLARQLDSLRKSNLKGLDVSATINVNKNAAFTIVIDESNGDVVHLKGEASLNAGVDPSGKINLTGTYEVNSGSYELSYATVKRKFNFKKGSTIVWTGDPTSANIDLTAIYVANVPPIDLVESQQTGTENLVQYKQKLPFNVNLKLKNQLLTPDISFDIVLPDSNYSVSSEVTTAVNTRLAQVRQDPNEMNKQVLGVLVLGHFIGDNPLQSQGAGFSAEGMVRSSVSSLLSDQLNRLAGNLIEGVDLNFGLTSGEDYSSGTATNRTDLNVGLSKRFLNDRLTVSVGNNFNLEGNQQGQKATNIAGDVSVNYKLSKDGRYALRAYRRDEFIVIQGQIIETGLGFTLTVDYNRFREIFRKRTPEERELRRRYRQQEKEKKKAADDAANKANDAAKAEEQQQQDKKQQTTTSN</sequence>
<feature type="compositionally biased region" description="Basic and acidic residues" evidence="5">
    <location>
        <begin position="1684"/>
        <end position="1725"/>
    </location>
</feature>
<dbReference type="PANTHER" id="PTHR30441:SF8">
    <property type="entry name" value="DUF748 DOMAIN-CONTAINING PROTEIN"/>
    <property type="match status" value="1"/>
</dbReference>
<proteinExistence type="predicted"/>
<keyword evidence="2 6" id="KW-0812">Transmembrane</keyword>
<feature type="domain" description="Translocation and assembly module TamB C-terminal" evidence="7">
    <location>
        <begin position="1214"/>
        <end position="1656"/>
    </location>
</feature>
<evidence type="ECO:0000256" key="2">
    <source>
        <dbReference type="ARBA" id="ARBA00022692"/>
    </source>
</evidence>
<evidence type="ECO:0000256" key="5">
    <source>
        <dbReference type="SAM" id="MobiDB-lite"/>
    </source>
</evidence>
<reference evidence="8 9" key="1">
    <citation type="submission" date="2023-07" db="EMBL/GenBank/DDBJ databases">
        <title>Sorghum-associated microbial communities from plants grown in Nebraska, USA.</title>
        <authorList>
            <person name="Schachtman D."/>
        </authorList>
    </citation>
    <scope>NUCLEOTIDE SEQUENCE [LARGE SCALE GENOMIC DNA]</scope>
    <source>
        <strain evidence="8 9">3262</strain>
    </source>
</reference>
<evidence type="ECO:0000256" key="1">
    <source>
        <dbReference type="ARBA" id="ARBA00004167"/>
    </source>
</evidence>
<evidence type="ECO:0000256" key="6">
    <source>
        <dbReference type="SAM" id="Phobius"/>
    </source>
</evidence>
<keyword evidence="3 6" id="KW-1133">Transmembrane helix</keyword>
<comment type="subcellular location">
    <subcellularLocation>
        <location evidence="1">Membrane</location>
        <topology evidence="1">Single-pass membrane protein</topology>
    </subcellularLocation>
</comment>
<comment type="caution">
    <text evidence="8">The sequence shown here is derived from an EMBL/GenBank/DDBJ whole genome shotgun (WGS) entry which is preliminary data.</text>
</comment>
<gene>
    <name evidence="8" type="ORF">J2W55_000410</name>
</gene>
<evidence type="ECO:0000313" key="8">
    <source>
        <dbReference type="EMBL" id="MDR6940582.1"/>
    </source>
</evidence>
<protein>
    <recommendedName>
        <fullName evidence="7">Translocation and assembly module TamB C-terminal domain-containing protein</fullName>
    </recommendedName>
</protein>
<evidence type="ECO:0000313" key="9">
    <source>
        <dbReference type="Proteomes" id="UP001247620"/>
    </source>
</evidence>
<dbReference type="Pfam" id="PF04357">
    <property type="entry name" value="TamB"/>
    <property type="match status" value="1"/>
</dbReference>
<dbReference type="RefSeq" id="WP_310091388.1">
    <property type="nucleotide sequence ID" value="NZ_JAVDUU010000001.1"/>
</dbReference>
<feature type="transmembrane region" description="Helical" evidence="6">
    <location>
        <begin position="12"/>
        <end position="32"/>
    </location>
</feature>
<organism evidence="8 9">
    <name type="scientific">Mucilaginibacter pocheonensis</name>
    <dbReference type="NCBI Taxonomy" id="398050"/>
    <lineage>
        <taxon>Bacteria</taxon>
        <taxon>Pseudomonadati</taxon>
        <taxon>Bacteroidota</taxon>
        <taxon>Sphingobacteriia</taxon>
        <taxon>Sphingobacteriales</taxon>
        <taxon>Sphingobacteriaceae</taxon>
        <taxon>Mucilaginibacter</taxon>
    </lineage>
</organism>
<dbReference type="InterPro" id="IPR008023">
    <property type="entry name" value="DUF748"/>
</dbReference>
<evidence type="ECO:0000259" key="7">
    <source>
        <dbReference type="Pfam" id="PF04357"/>
    </source>
</evidence>
<dbReference type="Pfam" id="PF05359">
    <property type="entry name" value="DUF748"/>
    <property type="match status" value="1"/>
</dbReference>
<dbReference type="PANTHER" id="PTHR30441">
    <property type="entry name" value="DUF748 DOMAIN-CONTAINING PROTEIN"/>
    <property type="match status" value="1"/>
</dbReference>
<evidence type="ECO:0000256" key="3">
    <source>
        <dbReference type="ARBA" id="ARBA00022989"/>
    </source>
</evidence>
<dbReference type="InterPro" id="IPR052894">
    <property type="entry name" value="AsmA-related"/>
</dbReference>
<feature type="region of interest" description="Disordered" evidence="5">
    <location>
        <begin position="1684"/>
        <end position="1731"/>
    </location>
</feature>
<keyword evidence="9" id="KW-1185">Reference proteome</keyword>
<accession>A0ABU1T5B9</accession>